<accession>A0ABW3T5Q1</accession>
<feature type="transmembrane region" description="Helical" evidence="1">
    <location>
        <begin position="160"/>
        <end position="179"/>
    </location>
</feature>
<keyword evidence="4" id="KW-1185">Reference proteome</keyword>
<dbReference type="EMBL" id="JBHTLQ010000052">
    <property type="protein sequence ID" value="MFD1192338.1"/>
    <property type="molecule type" value="Genomic_DNA"/>
</dbReference>
<dbReference type="EC" id="2.3.-.-" evidence="3"/>
<keyword evidence="1" id="KW-0812">Transmembrane</keyword>
<evidence type="ECO:0000313" key="3">
    <source>
        <dbReference type="EMBL" id="MFD1192338.1"/>
    </source>
</evidence>
<keyword evidence="3" id="KW-0012">Acyltransferase</keyword>
<dbReference type="Proteomes" id="UP001597216">
    <property type="component" value="Unassembled WGS sequence"/>
</dbReference>
<keyword evidence="3" id="KW-0808">Transferase</keyword>
<evidence type="ECO:0000313" key="4">
    <source>
        <dbReference type="Proteomes" id="UP001597216"/>
    </source>
</evidence>
<dbReference type="Pfam" id="PF01757">
    <property type="entry name" value="Acyl_transf_3"/>
    <property type="match status" value="1"/>
</dbReference>
<comment type="caution">
    <text evidence="3">The sequence shown here is derived from an EMBL/GenBank/DDBJ whole genome shotgun (WGS) entry which is preliminary data.</text>
</comment>
<feature type="domain" description="Acyltransferase 3" evidence="2">
    <location>
        <begin position="3"/>
        <end position="329"/>
    </location>
</feature>
<dbReference type="InterPro" id="IPR002656">
    <property type="entry name" value="Acyl_transf_3_dom"/>
</dbReference>
<dbReference type="InterPro" id="IPR050879">
    <property type="entry name" value="Acyltransferase_3"/>
</dbReference>
<reference evidence="4" key="1">
    <citation type="journal article" date="2019" name="Int. J. Syst. Evol. Microbiol.">
        <title>The Global Catalogue of Microorganisms (GCM) 10K type strain sequencing project: providing services to taxonomists for standard genome sequencing and annotation.</title>
        <authorList>
            <consortium name="The Broad Institute Genomics Platform"/>
            <consortium name="The Broad Institute Genome Sequencing Center for Infectious Disease"/>
            <person name="Wu L."/>
            <person name="Ma J."/>
        </authorList>
    </citation>
    <scope>NUCLEOTIDE SEQUENCE [LARGE SCALE GENOMIC DNA]</scope>
    <source>
        <strain evidence="4">CCUG 55074</strain>
    </source>
</reference>
<feature type="transmembrane region" description="Helical" evidence="1">
    <location>
        <begin position="78"/>
        <end position="101"/>
    </location>
</feature>
<feature type="transmembrane region" description="Helical" evidence="1">
    <location>
        <begin position="308"/>
        <end position="328"/>
    </location>
</feature>
<keyword evidence="1" id="KW-1133">Transmembrane helix</keyword>
<name>A0ABW3T5Q1_9CAUL</name>
<organism evidence="3 4">
    <name type="scientific">Phenylobacterium conjunctum</name>
    <dbReference type="NCBI Taxonomy" id="1298959"/>
    <lineage>
        <taxon>Bacteria</taxon>
        <taxon>Pseudomonadati</taxon>
        <taxon>Pseudomonadota</taxon>
        <taxon>Alphaproteobacteria</taxon>
        <taxon>Caulobacterales</taxon>
        <taxon>Caulobacteraceae</taxon>
        <taxon>Phenylobacterium</taxon>
    </lineage>
</organism>
<dbReference type="GO" id="GO:0016746">
    <property type="term" value="F:acyltransferase activity"/>
    <property type="evidence" value="ECO:0007669"/>
    <property type="project" value="UniProtKB-KW"/>
</dbReference>
<dbReference type="PANTHER" id="PTHR23028">
    <property type="entry name" value="ACETYLTRANSFERASE"/>
    <property type="match status" value="1"/>
</dbReference>
<dbReference type="PANTHER" id="PTHR23028:SF53">
    <property type="entry name" value="ACYL_TRANSF_3 DOMAIN-CONTAINING PROTEIN"/>
    <property type="match status" value="1"/>
</dbReference>
<feature type="transmembrane region" description="Helical" evidence="1">
    <location>
        <begin position="277"/>
        <end position="296"/>
    </location>
</feature>
<feature type="transmembrane region" description="Helical" evidence="1">
    <location>
        <begin position="247"/>
        <end position="265"/>
    </location>
</feature>
<feature type="transmembrane region" description="Helical" evidence="1">
    <location>
        <begin position="223"/>
        <end position="241"/>
    </location>
</feature>
<feature type="transmembrane region" description="Helical" evidence="1">
    <location>
        <begin position="191"/>
        <end position="211"/>
    </location>
</feature>
<feature type="transmembrane region" description="Helical" evidence="1">
    <location>
        <begin position="134"/>
        <end position="153"/>
    </location>
</feature>
<evidence type="ECO:0000259" key="2">
    <source>
        <dbReference type="Pfam" id="PF01757"/>
    </source>
</evidence>
<gene>
    <name evidence="3" type="ORF">ACFQ27_17250</name>
</gene>
<sequence>MVLDGLRFLAAGLIVLYHYQSEGPWPLDRLSPVFLRGYLATDFFLILSGYVLGRAYGRKIAGGTVSDERFLLLRVMRVWPAHLVMLAAFAVVIALGVALGAPPAHPDQYQWSDLPSQALLIHAWGLHTGSGWNLPTWSLSALVICYAAFPTLWRKLNRVGASLLLFIGGLAAVWAADLVSRTLYHHALFDLPFNLGVLRALPLFVFGACIARAGELDWPPSRWAVWLAVASGLLVTVLQGFGRFDLMSVALLGLLVGAGGAVRTSRGQQVAAKAGQISFALYITHIFVAMIWFHATRMIVARFAPPEWLQWVMWGLALPAAIATAIAFERLVDQPLQKAVGRLISWRPARYRELARSE</sequence>
<keyword evidence="1" id="KW-0472">Membrane</keyword>
<dbReference type="RefSeq" id="WP_374345038.1">
    <property type="nucleotide sequence ID" value="NZ_JBHTLQ010000052.1"/>
</dbReference>
<feature type="transmembrane region" description="Helical" evidence="1">
    <location>
        <begin position="33"/>
        <end position="57"/>
    </location>
</feature>
<evidence type="ECO:0000256" key="1">
    <source>
        <dbReference type="SAM" id="Phobius"/>
    </source>
</evidence>
<proteinExistence type="predicted"/>
<protein>
    <submittedName>
        <fullName evidence="3">Acyltransferase family protein</fullName>
        <ecNumber evidence="3">2.3.-.-</ecNumber>
    </submittedName>
</protein>